<evidence type="ECO:0000313" key="7">
    <source>
        <dbReference type="EMBL" id="KAH7280528.1"/>
    </source>
</evidence>
<evidence type="ECO:0000256" key="3">
    <source>
        <dbReference type="ARBA" id="ARBA00022692"/>
    </source>
</evidence>
<dbReference type="Gene3D" id="1.20.1250.20">
    <property type="entry name" value="MFS general substrate transporter like domains"/>
    <property type="match status" value="1"/>
</dbReference>
<name>A0A8T2QA88_CERRI</name>
<dbReference type="GO" id="GO:0006857">
    <property type="term" value="P:oligopeptide transport"/>
    <property type="evidence" value="ECO:0007669"/>
    <property type="project" value="InterPro"/>
</dbReference>
<dbReference type="EMBL" id="CM035441">
    <property type="protein sequence ID" value="KAH7280528.1"/>
    <property type="molecule type" value="Genomic_DNA"/>
</dbReference>
<feature type="transmembrane region" description="Helical" evidence="6">
    <location>
        <begin position="549"/>
        <end position="573"/>
    </location>
</feature>
<dbReference type="CDD" id="cd17351">
    <property type="entry name" value="MFS_NPF"/>
    <property type="match status" value="1"/>
</dbReference>
<feature type="transmembrane region" description="Helical" evidence="6">
    <location>
        <begin position="464"/>
        <end position="485"/>
    </location>
</feature>
<dbReference type="Proteomes" id="UP000825935">
    <property type="component" value="Chromosome 36"/>
</dbReference>
<keyword evidence="5 6" id="KW-0472">Membrane</keyword>
<dbReference type="OMA" id="IRIVCLR"/>
<sequence>MLKRFAGFLIRIVCLRGSRRRICRILLSSALSTVSMAQHVDEGDYWTMGPSSSDMEEQDSKILVGDGSVDRTGSPAVKAKTGGWKAAPLIFGTEICERMASLGLQRNLVTYFVNQMNIHKSTAANMVSNFVGALYLTPFLGGFVADAYVGRFWAIFIFASVQVVGMAVLTLSASLKSLRPPSCTSLETTCIRAHGFQLAILYVGLYLIALGNGGIKPNVSSFGADQFDEQDPREWKYMPSFFNWFYFIISIGSLISVTVFVYIQDNVGFAWGFGIPAVLMVIAIAVFFAGRCFYRYKLPSGSPLTRITQVIVAAARKWRLPYPASKDALFEEFITHGNSLKQLPHSNQFICLDKAAVITEEEKICASKWSLCPVTQVEEVKMLIRMLPIWASTAFVWTALTQMETFAVLEAATLDGHIGKHFKFPPASLSVFELVNVLLILPVYDRFLVPFMRKVTGHEQGIRTLQRIGIGIIFSILAMTVAGLVEWKRIRTAEAYGLLDLPTETVPMSIFWLVPQYFLRGSTEIFTQIGQLEFFYNEAPDGMRSLGTALYLSTIAVGHFLSSVLVTAINSATGHGGRQKWIVDNLNKSKLYYFYWLLAALSCVNFFIYLLCANWYRYKRSSSAIKHSEEKEVQEAS</sequence>
<evidence type="ECO:0000313" key="8">
    <source>
        <dbReference type="Proteomes" id="UP000825935"/>
    </source>
</evidence>
<gene>
    <name evidence="7" type="ORF">KP509_36G001000</name>
</gene>
<dbReference type="InterPro" id="IPR000109">
    <property type="entry name" value="POT_fam"/>
</dbReference>
<dbReference type="PROSITE" id="PS01022">
    <property type="entry name" value="PTR2_1"/>
    <property type="match status" value="1"/>
</dbReference>
<evidence type="ECO:0000256" key="1">
    <source>
        <dbReference type="ARBA" id="ARBA00004141"/>
    </source>
</evidence>
<evidence type="ECO:0000256" key="6">
    <source>
        <dbReference type="SAM" id="Phobius"/>
    </source>
</evidence>
<dbReference type="PANTHER" id="PTHR11654">
    <property type="entry name" value="OLIGOPEPTIDE TRANSPORTER-RELATED"/>
    <property type="match status" value="1"/>
</dbReference>
<evidence type="ECO:0000256" key="2">
    <source>
        <dbReference type="ARBA" id="ARBA00005982"/>
    </source>
</evidence>
<keyword evidence="8" id="KW-1185">Reference proteome</keyword>
<feature type="transmembrane region" description="Helical" evidence="6">
    <location>
        <begin position="427"/>
        <end position="444"/>
    </location>
</feature>
<dbReference type="GO" id="GO:0016020">
    <property type="term" value="C:membrane"/>
    <property type="evidence" value="ECO:0007669"/>
    <property type="project" value="UniProtKB-SubCell"/>
</dbReference>
<dbReference type="SUPFAM" id="SSF103473">
    <property type="entry name" value="MFS general substrate transporter"/>
    <property type="match status" value="1"/>
</dbReference>
<dbReference type="GO" id="GO:0022857">
    <property type="term" value="F:transmembrane transporter activity"/>
    <property type="evidence" value="ECO:0007669"/>
    <property type="project" value="InterPro"/>
</dbReference>
<comment type="subcellular location">
    <subcellularLocation>
        <location evidence="1">Membrane</location>
        <topology evidence="1">Multi-pass membrane protein</topology>
    </subcellularLocation>
</comment>
<feature type="transmembrane region" description="Helical" evidence="6">
    <location>
        <begin position="152"/>
        <end position="175"/>
    </location>
</feature>
<dbReference type="InterPro" id="IPR036259">
    <property type="entry name" value="MFS_trans_sf"/>
</dbReference>
<comment type="caution">
    <text evidence="7">The sequence shown here is derived from an EMBL/GenBank/DDBJ whole genome shotgun (WGS) entry which is preliminary data.</text>
</comment>
<dbReference type="OrthoDB" id="8904098at2759"/>
<comment type="similarity">
    <text evidence="2">Belongs to the major facilitator superfamily. Proton-dependent oligopeptide transporter (POT/PTR) (TC 2.A.17) family.</text>
</comment>
<evidence type="ECO:0000256" key="5">
    <source>
        <dbReference type="ARBA" id="ARBA00023136"/>
    </source>
</evidence>
<feature type="transmembrane region" description="Helical" evidence="6">
    <location>
        <begin position="269"/>
        <end position="290"/>
    </location>
</feature>
<protein>
    <submittedName>
        <fullName evidence="7">Uncharacterized protein</fullName>
    </submittedName>
</protein>
<proteinExistence type="inferred from homology"/>
<dbReference type="Pfam" id="PF00854">
    <property type="entry name" value="PTR2"/>
    <property type="match status" value="1"/>
</dbReference>
<dbReference type="AlphaFoldDB" id="A0A8T2QA88"/>
<feature type="transmembrane region" description="Helical" evidence="6">
    <location>
        <begin position="241"/>
        <end position="263"/>
    </location>
</feature>
<feature type="transmembrane region" description="Helical" evidence="6">
    <location>
        <begin position="593"/>
        <end position="616"/>
    </location>
</feature>
<organism evidence="7 8">
    <name type="scientific">Ceratopteris richardii</name>
    <name type="common">Triangle waterfern</name>
    <dbReference type="NCBI Taxonomy" id="49495"/>
    <lineage>
        <taxon>Eukaryota</taxon>
        <taxon>Viridiplantae</taxon>
        <taxon>Streptophyta</taxon>
        <taxon>Embryophyta</taxon>
        <taxon>Tracheophyta</taxon>
        <taxon>Polypodiopsida</taxon>
        <taxon>Polypodiidae</taxon>
        <taxon>Polypodiales</taxon>
        <taxon>Pteridineae</taxon>
        <taxon>Pteridaceae</taxon>
        <taxon>Parkerioideae</taxon>
        <taxon>Ceratopteris</taxon>
    </lineage>
</organism>
<reference evidence="7" key="1">
    <citation type="submission" date="2021-08" db="EMBL/GenBank/DDBJ databases">
        <title>WGS assembly of Ceratopteris richardii.</title>
        <authorList>
            <person name="Marchant D.B."/>
            <person name="Chen G."/>
            <person name="Jenkins J."/>
            <person name="Shu S."/>
            <person name="Leebens-Mack J."/>
            <person name="Grimwood J."/>
            <person name="Schmutz J."/>
            <person name="Soltis P."/>
            <person name="Soltis D."/>
            <person name="Chen Z.-H."/>
        </authorList>
    </citation>
    <scope>NUCLEOTIDE SEQUENCE</scope>
    <source>
        <strain evidence="7">Whitten #5841</strain>
        <tissue evidence="7">Leaf</tissue>
    </source>
</reference>
<keyword evidence="4 6" id="KW-1133">Transmembrane helix</keyword>
<accession>A0A8T2QA88</accession>
<dbReference type="InterPro" id="IPR018456">
    <property type="entry name" value="PTR2_symporter_CS"/>
</dbReference>
<feature type="transmembrane region" description="Helical" evidence="6">
    <location>
        <begin position="126"/>
        <end position="145"/>
    </location>
</feature>
<evidence type="ECO:0000256" key="4">
    <source>
        <dbReference type="ARBA" id="ARBA00022989"/>
    </source>
</evidence>
<keyword evidence="3 6" id="KW-0812">Transmembrane</keyword>
<feature type="transmembrane region" description="Helical" evidence="6">
    <location>
        <begin position="195"/>
        <end position="215"/>
    </location>
</feature>